<protein>
    <submittedName>
        <fullName evidence="2">Uncharacterized protein</fullName>
    </submittedName>
</protein>
<name>A0A0F9R6E3_9ZZZZ</name>
<dbReference type="AlphaFoldDB" id="A0A0F9R6E3"/>
<proteinExistence type="predicted"/>
<accession>A0A0F9R6E3</accession>
<feature type="transmembrane region" description="Helical" evidence="1">
    <location>
        <begin position="74"/>
        <end position="98"/>
    </location>
</feature>
<organism evidence="2">
    <name type="scientific">marine sediment metagenome</name>
    <dbReference type="NCBI Taxonomy" id="412755"/>
    <lineage>
        <taxon>unclassified sequences</taxon>
        <taxon>metagenomes</taxon>
        <taxon>ecological metagenomes</taxon>
    </lineage>
</organism>
<keyword evidence="1" id="KW-0812">Transmembrane</keyword>
<sequence length="102" mass="11954">MNSKKEGISLITGFKDLLKNKLLLYAVLLHIFYFMLALTLTLTFLRGNNDFVVYYRAGQLFLNDLNGLYDPINYISIGIWPFRYFPISAIFFMLFYLLGFNT</sequence>
<keyword evidence="1" id="KW-0472">Membrane</keyword>
<dbReference type="EMBL" id="LAZR01003970">
    <property type="protein sequence ID" value="KKN13008.1"/>
    <property type="molecule type" value="Genomic_DNA"/>
</dbReference>
<feature type="transmembrane region" description="Helical" evidence="1">
    <location>
        <begin position="22"/>
        <end position="45"/>
    </location>
</feature>
<gene>
    <name evidence="2" type="ORF">LCGC14_1010680</name>
</gene>
<evidence type="ECO:0000313" key="2">
    <source>
        <dbReference type="EMBL" id="KKN13008.1"/>
    </source>
</evidence>
<keyword evidence="1" id="KW-1133">Transmembrane helix</keyword>
<comment type="caution">
    <text evidence="2">The sequence shown here is derived from an EMBL/GenBank/DDBJ whole genome shotgun (WGS) entry which is preliminary data.</text>
</comment>
<reference evidence="2" key="1">
    <citation type="journal article" date="2015" name="Nature">
        <title>Complex archaea that bridge the gap between prokaryotes and eukaryotes.</title>
        <authorList>
            <person name="Spang A."/>
            <person name="Saw J.H."/>
            <person name="Jorgensen S.L."/>
            <person name="Zaremba-Niedzwiedzka K."/>
            <person name="Martijn J."/>
            <person name="Lind A.E."/>
            <person name="van Eijk R."/>
            <person name="Schleper C."/>
            <person name="Guy L."/>
            <person name="Ettema T.J."/>
        </authorList>
    </citation>
    <scope>NUCLEOTIDE SEQUENCE</scope>
</reference>
<evidence type="ECO:0000256" key="1">
    <source>
        <dbReference type="SAM" id="Phobius"/>
    </source>
</evidence>